<accession>A0A6A6W635</accession>
<evidence type="ECO:0000313" key="1">
    <source>
        <dbReference type="EMBL" id="KAF2758005.1"/>
    </source>
</evidence>
<dbReference type="EMBL" id="ML996572">
    <property type="protein sequence ID" value="KAF2758005.1"/>
    <property type="molecule type" value="Genomic_DNA"/>
</dbReference>
<keyword evidence="2" id="KW-1185">Reference proteome</keyword>
<proteinExistence type="predicted"/>
<dbReference type="GeneID" id="54482226"/>
<organism evidence="1 2">
    <name type="scientific">Pseudovirgaria hyperparasitica</name>
    <dbReference type="NCBI Taxonomy" id="470096"/>
    <lineage>
        <taxon>Eukaryota</taxon>
        <taxon>Fungi</taxon>
        <taxon>Dikarya</taxon>
        <taxon>Ascomycota</taxon>
        <taxon>Pezizomycotina</taxon>
        <taxon>Dothideomycetes</taxon>
        <taxon>Dothideomycetes incertae sedis</taxon>
        <taxon>Acrospermales</taxon>
        <taxon>Acrospermaceae</taxon>
        <taxon>Pseudovirgaria</taxon>
    </lineage>
</organism>
<name>A0A6A6W635_9PEZI</name>
<gene>
    <name evidence="1" type="ORF">EJ05DRAFT_373932</name>
</gene>
<dbReference type="Proteomes" id="UP000799437">
    <property type="component" value="Unassembled WGS sequence"/>
</dbReference>
<protein>
    <submittedName>
        <fullName evidence="1">Uncharacterized protein</fullName>
    </submittedName>
</protein>
<evidence type="ECO:0000313" key="2">
    <source>
        <dbReference type="Proteomes" id="UP000799437"/>
    </source>
</evidence>
<dbReference type="AlphaFoldDB" id="A0A6A6W635"/>
<reference evidence="1" key="1">
    <citation type="journal article" date="2020" name="Stud. Mycol.">
        <title>101 Dothideomycetes genomes: a test case for predicting lifestyles and emergence of pathogens.</title>
        <authorList>
            <person name="Haridas S."/>
            <person name="Albert R."/>
            <person name="Binder M."/>
            <person name="Bloem J."/>
            <person name="Labutti K."/>
            <person name="Salamov A."/>
            <person name="Andreopoulos B."/>
            <person name="Baker S."/>
            <person name="Barry K."/>
            <person name="Bills G."/>
            <person name="Bluhm B."/>
            <person name="Cannon C."/>
            <person name="Castanera R."/>
            <person name="Culley D."/>
            <person name="Daum C."/>
            <person name="Ezra D."/>
            <person name="Gonzalez J."/>
            <person name="Henrissat B."/>
            <person name="Kuo A."/>
            <person name="Liang C."/>
            <person name="Lipzen A."/>
            <person name="Lutzoni F."/>
            <person name="Magnuson J."/>
            <person name="Mondo S."/>
            <person name="Nolan M."/>
            <person name="Ohm R."/>
            <person name="Pangilinan J."/>
            <person name="Park H.-J."/>
            <person name="Ramirez L."/>
            <person name="Alfaro M."/>
            <person name="Sun H."/>
            <person name="Tritt A."/>
            <person name="Yoshinaga Y."/>
            <person name="Zwiers L.-H."/>
            <person name="Turgeon B."/>
            <person name="Goodwin S."/>
            <person name="Spatafora J."/>
            <person name="Crous P."/>
            <person name="Grigoriev I."/>
        </authorList>
    </citation>
    <scope>NUCLEOTIDE SEQUENCE</scope>
    <source>
        <strain evidence="1">CBS 121739</strain>
    </source>
</reference>
<sequence length="162" mass="17868">MCNSKLCNSCGDAVVSGNAQTRRYSFSRRTASVCVRVYIPCAPTDILLLRIDWEKSPKPPSSNPPHRQSCFCIQPGTPMVCVTGSMGPVIMNVTVQSSSTLCIETAQCRFLISESLQQDESRRKANEEPKFQRRSGFACYAISFESHPTKLATCLLPVGARK</sequence>
<dbReference type="RefSeq" id="XP_033600456.1">
    <property type="nucleotide sequence ID" value="XM_033741172.1"/>
</dbReference>